<evidence type="ECO:0000313" key="3">
    <source>
        <dbReference type="Proteomes" id="UP000753908"/>
    </source>
</evidence>
<evidence type="ECO:0000259" key="1">
    <source>
        <dbReference type="Pfam" id="PF05685"/>
    </source>
</evidence>
<dbReference type="AlphaFoldDB" id="A0A951PLL0"/>
<dbReference type="CDD" id="cd06260">
    <property type="entry name" value="DUF820-like"/>
    <property type="match status" value="1"/>
</dbReference>
<name>A0A951PLL0_9CYAN</name>
<keyword evidence="2" id="KW-0378">Hydrolase</keyword>
<organism evidence="2 3">
    <name type="scientific">Symplocastrum torsivum CPER-KK1</name>
    <dbReference type="NCBI Taxonomy" id="450513"/>
    <lineage>
        <taxon>Bacteria</taxon>
        <taxon>Bacillati</taxon>
        <taxon>Cyanobacteriota</taxon>
        <taxon>Cyanophyceae</taxon>
        <taxon>Oscillatoriophycideae</taxon>
        <taxon>Oscillatoriales</taxon>
        <taxon>Microcoleaceae</taxon>
        <taxon>Symplocastrum</taxon>
    </lineage>
</organism>
<dbReference type="InterPro" id="IPR008538">
    <property type="entry name" value="Uma2"/>
</dbReference>
<dbReference type="Pfam" id="PF05685">
    <property type="entry name" value="Uma2"/>
    <property type="match status" value="1"/>
</dbReference>
<dbReference type="EMBL" id="JAHHIF010000013">
    <property type="protein sequence ID" value="MBW4545199.1"/>
    <property type="molecule type" value="Genomic_DNA"/>
</dbReference>
<sequence length="190" mass="22051">MTISKSYPHFTPEEYLEIEESSTIKHEYIQGHIYAMAGASKAHVILTGNLVTLLNNHLRRTGCIVYSTDMKVRIEAANTFYYPDVAVTCDERDRTSSEDFIRYPRLIIEVLSRKTEAFDRGDKFADYKTLETLEEYILVNQYQMSVERFQRNAEGFWVPFAYRESDNVSFASVNFHNAIAELYENVALLT</sequence>
<gene>
    <name evidence="2" type="ORF">KME25_12240</name>
</gene>
<dbReference type="Gene3D" id="3.90.1570.10">
    <property type="entry name" value="tt1808, chain A"/>
    <property type="match status" value="1"/>
</dbReference>
<proteinExistence type="predicted"/>
<dbReference type="SUPFAM" id="SSF52980">
    <property type="entry name" value="Restriction endonuclease-like"/>
    <property type="match status" value="1"/>
</dbReference>
<dbReference type="PANTHER" id="PTHR36558:SF1">
    <property type="entry name" value="RESTRICTION ENDONUCLEASE DOMAIN-CONTAINING PROTEIN-RELATED"/>
    <property type="match status" value="1"/>
</dbReference>
<keyword evidence="2" id="KW-0255">Endonuclease</keyword>
<accession>A0A951PLL0</accession>
<dbReference type="GO" id="GO:0004519">
    <property type="term" value="F:endonuclease activity"/>
    <property type="evidence" value="ECO:0007669"/>
    <property type="project" value="UniProtKB-KW"/>
</dbReference>
<feature type="domain" description="Putative restriction endonuclease" evidence="1">
    <location>
        <begin position="12"/>
        <end position="167"/>
    </location>
</feature>
<reference evidence="2" key="1">
    <citation type="submission" date="2021-05" db="EMBL/GenBank/DDBJ databases">
        <authorList>
            <person name="Pietrasiak N."/>
            <person name="Ward R."/>
            <person name="Stajich J.E."/>
            <person name="Kurbessoian T."/>
        </authorList>
    </citation>
    <scope>NUCLEOTIDE SEQUENCE</scope>
    <source>
        <strain evidence="2">CPER-KK1</strain>
    </source>
</reference>
<comment type="caution">
    <text evidence="2">The sequence shown here is derived from an EMBL/GenBank/DDBJ whole genome shotgun (WGS) entry which is preliminary data.</text>
</comment>
<keyword evidence="2" id="KW-0540">Nuclease</keyword>
<protein>
    <submittedName>
        <fullName evidence="2">Uma2 family endonuclease</fullName>
    </submittedName>
</protein>
<dbReference type="PANTHER" id="PTHR36558">
    <property type="entry name" value="GLR1098 PROTEIN"/>
    <property type="match status" value="1"/>
</dbReference>
<dbReference type="Proteomes" id="UP000753908">
    <property type="component" value="Unassembled WGS sequence"/>
</dbReference>
<reference evidence="2" key="2">
    <citation type="journal article" date="2022" name="Microbiol. Resour. Announc.">
        <title>Metagenome Sequencing to Explore Phylogenomics of Terrestrial Cyanobacteria.</title>
        <authorList>
            <person name="Ward R.D."/>
            <person name="Stajich J.E."/>
            <person name="Johansen J.R."/>
            <person name="Huntemann M."/>
            <person name="Clum A."/>
            <person name="Foster B."/>
            <person name="Foster B."/>
            <person name="Roux S."/>
            <person name="Palaniappan K."/>
            <person name="Varghese N."/>
            <person name="Mukherjee S."/>
            <person name="Reddy T.B.K."/>
            <person name="Daum C."/>
            <person name="Copeland A."/>
            <person name="Chen I.A."/>
            <person name="Ivanova N.N."/>
            <person name="Kyrpides N.C."/>
            <person name="Shapiro N."/>
            <person name="Eloe-Fadrosh E.A."/>
            <person name="Pietrasiak N."/>
        </authorList>
    </citation>
    <scope>NUCLEOTIDE SEQUENCE</scope>
    <source>
        <strain evidence="2">CPER-KK1</strain>
    </source>
</reference>
<dbReference type="InterPro" id="IPR012296">
    <property type="entry name" value="Nuclease_put_TT1808"/>
</dbReference>
<dbReference type="InterPro" id="IPR011335">
    <property type="entry name" value="Restrct_endonuc-II-like"/>
</dbReference>
<evidence type="ECO:0000313" key="2">
    <source>
        <dbReference type="EMBL" id="MBW4545199.1"/>
    </source>
</evidence>